<organism evidence="3 4">
    <name type="scientific">Neolentinus lepideus HHB14362 ss-1</name>
    <dbReference type="NCBI Taxonomy" id="1314782"/>
    <lineage>
        <taxon>Eukaryota</taxon>
        <taxon>Fungi</taxon>
        <taxon>Dikarya</taxon>
        <taxon>Basidiomycota</taxon>
        <taxon>Agaricomycotina</taxon>
        <taxon>Agaricomycetes</taxon>
        <taxon>Gloeophyllales</taxon>
        <taxon>Gloeophyllaceae</taxon>
        <taxon>Neolentinus</taxon>
    </lineage>
</organism>
<dbReference type="AlphaFoldDB" id="A0A165N475"/>
<feature type="region of interest" description="Disordered" evidence="1">
    <location>
        <begin position="28"/>
        <end position="59"/>
    </location>
</feature>
<protein>
    <submittedName>
        <fullName evidence="3">Uncharacterized protein</fullName>
    </submittedName>
</protein>
<keyword evidence="2" id="KW-0812">Transmembrane</keyword>
<dbReference type="EMBL" id="KV425648">
    <property type="protein sequence ID" value="KZT19154.1"/>
    <property type="molecule type" value="Genomic_DNA"/>
</dbReference>
<evidence type="ECO:0000313" key="4">
    <source>
        <dbReference type="Proteomes" id="UP000076761"/>
    </source>
</evidence>
<sequence length="72" mass="7988">MVVLVLQAFLSVLLHLFAVLLIVPRRPSRMSDSHTSPSNHRQLSSTIPDDSNTCRGSSRWRWGRSSWVAGGG</sequence>
<gene>
    <name evidence="3" type="ORF">NEOLEDRAFT_1142416</name>
</gene>
<accession>A0A165N475</accession>
<feature type="transmembrane region" description="Helical" evidence="2">
    <location>
        <begin position="6"/>
        <end position="23"/>
    </location>
</feature>
<feature type="compositionally biased region" description="Polar residues" evidence="1">
    <location>
        <begin position="33"/>
        <end position="54"/>
    </location>
</feature>
<keyword evidence="2" id="KW-1133">Transmembrane helix</keyword>
<keyword evidence="2" id="KW-0472">Membrane</keyword>
<dbReference type="InParanoid" id="A0A165N475"/>
<reference evidence="3 4" key="1">
    <citation type="journal article" date="2016" name="Mol. Biol. Evol.">
        <title>Comparative Genomics of Early-Diverging Mushroom-Forming Fungi Provides Insights into the Origins of Lignocellulose Decay Capabilities.</title>
        <authorList>
            <person name="Nagy L.G."/>
            <person name="Riley R."/>
            <person name="Tritt A."/>
            <person name="Adam C."/>
            <person name="Daum C."/>
            <person name="Floudas D."/>
            <person name="Sun H."/>
            <person name="Yadav J.S."/>
            <person name="Pangilinan J."/>
            <person name="Larsson K.H."/>
            <person name="Matsuura K."/>
            <person name="Barry K."/>
            <person name="Labutti K."/>
            <person name="Kuo R."/>
            <person name="Ohm R.A."/>
            <person name="Bhattacharya S.S."/>
            <person name="Shirouzu T."/>
            <person name="Yoshinaga Y."/>
            <person name="Martin F.M."/>
            <person name="Grigoriev I.V."/>
            <person name="Hibbett D.S."/>
        </authorList>
    </citation>
    <scope>NUCLEOTIDE SEQUENCE [LARGE SCALE GENOMIC DNA]</scope>
    <source>
        <strain evidence="3 4">HHB14362 ss-1</strain>
    </source>
</reference>
<evidence type="ECO:0000313" key="3">
    <source>
        <dbReference type="EMBL" id="KZT19154.1"/>
    </source>
</evidence>
<evidence type="ECO:0000256" key="1">
    <source>
        <dbReference type="SAM" id="MobiDB-lite"/>
    </source>
</evidence>
<dbReference type="Proteomes" id="UP000076761">
    <property type="component" value="Unassembled WGS sequence"/>
</dbReference>
<evidence type="ECO:0000256" key="2">
    <source>
        <dbReference type="SAM" id="Phobius"/>
    </source>
</evidence>
<name>A0A165N475_9AGAM</name>
<proteinExistence type="predicted"/>
<keyword evidence="4" id="KW-1185">Reference proteome</keyword>